<feature type="transmembrane region" description="Helical" evidence="6">
    <location>
        <begin position="85"/>
        <end position="104"/>
    </location>
</feature>
<evidence type="ECO:0000256" key="6">
    <source>
        <dbReference type="SAM" id="Phobius"/>
    </source>
</evidence>
<dbReference type="InterPro" id="IPR011701">
    <property type="entry name" value="MFS"/>
</dbReference>
<dbReference type="Gene3D" id="1.20.1250.20">
    <property type="entry name" value="MFS general substrate transporter like domains"/>
    <property type="match status" value="1"/>
</dbReference>
<dbReference type="GO" id="GO:0005886">
    <property type="term" value="C:plasma membrane"/>
    <property type="evidence" value="ECO:0007669"/>
    <property type="project" value="TreeGrafter"/>
</dbReference>
<feature type="transmembrane region" description="Helical" evidence="6">
    <location>
        <begin position="430"/>
        <end position="448"/>
    </location>
</feature>
<feature type="transmembrane region" description="Helical" evidence="6">
    <location>
        <begin position="223"/>
        <end position="242"/>
    </location>
</feature>
<dbReference type="Pfam" id="PF07690">
    <property type="entry name" value="MFS_1"/>
    <property type="match status" value="1"/>
</dbReference>
<feature type="domain" description="Major facilitator superfamily (MFS) profile" evidence="7">
    <location>
        <begin position="1"/>
        <end position="453"/>
    </location>
</feature>
<dbReference type="AlphaFoldDB" id="A0A179FKE7"/>
<evidence type="ECO:0000256" key="3">
    <source>
        <dbReference type="ARBA" id="ARBA00022692"/>
    </source>
</evidence>
<feature type="transmembrane region" description="Helical" evidence="6">
    <location>
        <begin position="262"/>
        <end position="279"/>
    </location>
</feature>
<keyword evidence="3 6" id="KW-0812">Transmembrane</keyword>
<gene>
    <name evidence="8" type="ORF">VFPPC_07699</name>
</gene>
<evidence type="ECO:0000256" key="1">
    <source>
        <dbReference type="ARBA" id="ARBA00004141"/>
    </source>
</evidence>
<dbReference type="PROSITE" id="PS50850">
    <property type="entry name" value="MFS"/>
    <property type="match status" value="1"/>
</dbReference>
<proteinExistence type="inferred from homology"/>
<evidence type="ECO:0000256" key="2">
    <source>
        <dbReference type="ARBA" id="ARBA00007520"/>
    </source>
</evidence>
<comment type="caution">
    <text evidence="8">The sequence shown here is derived from an EMBL/GenBank/DDBJ whole genome shotgun (WGS) entry which is preliminary data.</text>
</comment>
<comment type="similarity">
    <text evidence="2">Belongs to the major facilitator superfamily. TCR/Tet family.</text>
</comment>
<keyword evidence="5 6" id="KW-0472">Membrane</keyword>
<feature type="transmembrane region" description="Helical" evidence="6">
    <location>
        <begin position="116"/>
        <end position="136"/>
    </location>
</feature>
<keyword evidence="9" id="KW-1185">Reference proteome</keyword>
<evidence type="ECO:0000313" key="9">
    <source>
        <dbReference type="Proteomes" id="UP000078397"/>
    </source>
</evidence>
<sequence>MSTSFLLTAVTFQPVTTALSDIFGRKPTLYLCCALFTIGLIIFGTAKSSSVVILGRTIQGIGGGGLEVLSEVILTDITTLKERPLYLGIMSLFWAGAAVAGPPIGGALAEYLSWRWLAWILLPLMGLSLALIPPFLTLQQDTSSAIQKAKRVDWAGIALFICASTLILFPITAGGQLFPWQSVQVWAPFSVGVACLAAFCWVEYKAVEPMLPFRIFKSATVSAAMFGACLHGIVVWCVLYFLPIYFQAVHGRSAVESGIDGFSFGFTATPAAIITALLIEYIRRYLWTIAGGWALGTAGSAAMTVLSVSTNIVSARALLIPSGIGFGMLYPGLAMPIQAGTDVNDVGIATGTLVFSRNLGSTLGIAVSSAIFTNRFASLFKNSGLSYTDFGIGNANDALGLVPQLHAYAQAGGPAFRTLQEIYASSFKSIAIFMAAVSGIGLITTIFIKELAFEDENLGKQRLRAADSELEPGASGQACVEVR</sequence>
<evidence type="ECO:0000256" key="5">
    <source>
        <dbReference type="ARBA" id="ARBA00023136"/>
    </source>
</evidence>
<dbReference type="GO" id="GO:0022857">
    <property type="term" value="F:transmembrane transporter activity"/>
    <property type="evidence" value="ECO:0007669"/>
    <property type="project" value="InterPro"/>
</dbReference>
<dbReference type="RefSeq" id="XP_018143182.2">
    <property type="nucleotide sequence ID" value="XM_018286517.2"/>
</dbReference>
<organism evidence="8 9">
    <name type="scientific">Pochonia chlamydosporia 170</name>
    <dbReference type="NCBI Taxonomy" id="1380566"/>
    <lineage>
        <taxon>Eukaryota</taxon>
        <taxon>Fungi</taxon>
        <taxon>Dikarya</taxon>
        <taxon>Ascomycota</taxon>
        <taxon>Pezizomycotina</taxon>
        <taxon>Sordariomycetes</taxon>
        <taxon>Hypocreomycetidae</taxon>
        <taxon>Hypocreales</taxon>
        <taxon>Clavicipitaceae</taxon>
        <taxon>Pochonia</taxon>
    </lineage>
</organism>
<comment type="subcellular location">
    <subcellularLocation>
        <location evidence="1">Membrane</location>
        <topology evidence="1">Multi-pass membrane protein</topology>
    </subcellularLocation>
</comment>
<protein>
    <submittedName>
        <fullName evidence="8">Major facilitator superfamily protein</fullName>
    </submittedName>
</protein>
<dbReference type="PANTHER" id="PTHR23501:SF102">
    <property type="entry name" value="DRUG TRANSPORTER, PUTATIVE (AFU_ORTHOLOGUE AFUA_3G08530)-RELATED"/>
    <property type="match status" value="1"/>
</dbReference>
<dbReference type="SUPFAM" id="SSF103473">
    <property type="entry name" value="MFS general substrate transporter"/>
    <property type="match status" value="1"/>
</dbReference>
<accession>A0A179FKE7</accession>
<dbReference type="GeneID" id="28850511"/>
<name>A0A179FKE7_METCM</name>
<feature type="transmembrane region" description="Helical" evidence="6">
    <location>
        <begin position="157"/>
        <end position="179"/>
    </location>
</feature>
<dbReference type="KEGG" id="pchm:VFPPC_07699"/>
<dbReference type="EMBL" id="LSBJ02000004">
    <property type="protein sequence ID" value="OAQ66095.2"/>
    <property type="molecule type" value="Genomic_DNA"/>
</dbReference>
<dbReference type="Proteomes" id="UP000078397">
    <property type="component" value="Unassembled WGS sequence"/>
</dbReference>
<reference evidence="8 9" key="1">
    <citation type="journal article" date="2016" name="PLoS Pathog.">
        <title>Biosynthesis of antibiotic leucinostatins in bio-control fungus Purpureocillium lilacinum and their inhibition on phytophthora revealed by genome mining.</title>
        <authorList>
            <person name="Wang G."/>
            <person name="Liu Z."/>
            <person name="Lin R."/>
            <person name="Li E."/>
            <person name="Mao Z."/>
            <person name="Ling J."/>
            <person name="Yang Y."/>
            <person name="Yin W.B."/>
            <person name="Xie B."/>
        </authorList>
    </citation>
    <scope>NUCLEOTIDE SEQUENCE [LARGE SCALE GENOMIC DNA]</scope>
    <source>
        <strain evidence="8">170</strain>
    </source>
</reference>
<feature type="transmembrane region" description="Helical" evidence="6">
    <location>
        <begin position="286"/>
        <end position="306"/>
    </location>
</feature>
<evidence type="ECO:0000256" key="4">
    <source>
        <dbReference type="ARBA" id="ARBA00022989"/>
    </source>
</evidence>
<dbReference type="InterPro" id="IPR020846">
    <property type="entry name" value="MFS_dom"/>
</dbReference>
<evidence type="ECO:0000313" key="8">
    <source>
        <dbReference type="EMBL" id="OAQ66095.2"/>
    </source>
</evidence>
<dbReference type="OrthoDB" id="10021397at2759"/>
<feature type="transmembrane region" description="Helical" evidence="6">
    <location>
        <begin position="185"/>
        <end position="202"/>
    </location>
</feature>
<feature type="transmembrane region" description="Helical" evidence="6">
    <location>
        <begin position="28"/>
        <end position="46"/>
    </location>
</feature>
<dbReference type="InterPro" id="IPR036259">
    <property type="entry name" value="MFS_trans_sf"/>
</dbReference>
<evidence type="ECO:0000259" key="7">
    <source>
        <dbReference type="PROSITE" id="PS50850"/>
    </source>
</evidence>
<dbReference type="PANTHER" id="PTHR23501">
    <property type="entry name" value="MAJOR FACILITATOR SUPERFAMILY"/>
    <property type="match status" value="1"/>
</dbReference>
<keyword evidence="4 6" id="KW-1133">Transmembrane helix</keyword>
<feature type="transmembrane region" description="Helical" evidence="6">
    <location>
        <begin position="312"/>
        <end position="330"/>
    </location>
</feature>